<dbReference type="Pfam" id="PF21345">
    <property type="entry name" value="PcRGLX_2nd"/>
    <property type="match status" value="1"/>
</dbReference>
<dbReference type="InterPro" id="IPR048329">
    <property type="entry name" value="PcRGLX_1st"/>
</dbReference>
<proteinExistence type="predicted"/>
<dbReference type="PANTHER" id="PTHR40081">
    <property type="entry name" value="CONCANAVALIN A-LIKE LECTIN/GLUCANASE"/>
    <property type="match status" value="1"/>
</dbReference>
<feature type="domain" description="PcRGLX/YetA-like C-terminal alpha/alpha toroid" evidence="3">
    <location>
        <begin position="502"/>
        <end position="908"/>
    </location>
</feature>
<evidence type="ECO:0000313" key="7">
    <source>
        <dbReference type="Proteomes" id="UP001326715"/>
    </source>
</evidence>
<evidence type="ECO:0008006" key="8">
    <source>
        <dbReference type="Google" id="ProtNLM"/>
    </source>
</evidence>
<dbReference type="RefSeq" id="WP_218163992.1">
    <property type="nucleotide sequence ID" value="NZ_CP139972.1"/>
</dbReference>
<keyword evidence="7" id="KW-1185">Reference proteome</keyword>
<feature type="domain" description="PcRGLX/YetA-like N-terminal RIFT barrel" evidence="1">
    <location>
        <begin position="57"/>
        <end position="134"/>
    </location>
</feature>
<dbReference type="AlphaFoldDB" id="A0A1K1NEI9"/>
<reference evidence="5 7" key="2">
    <citation type="submission" date="2023-11" db="EMBL/GenBank/DDBJ databases">
        <title>MicrobeMod: A computational toolkit for identifying prokaryotic methylation and restriction-modification with nanopore sequencing.</title>
        <authorList>
            <person name="Crits-Christoph A."/>
            <person name="Kang S.C."/>
            <person name="Lee H."/>
            <person name="Ostrov N."/>
        </authorList>
    </citation>
    <scope>NUCLEOTIDE SEQUENCE [LARGE SCALE GENOMIC DNA]</scope>
    <source>
        <strain evidence="5 7">ATCC 23090</strain>
    </source>
</reference>
<dbReference type="EMBL" id="FPIZ01000003">
    <property type="protein sequence ID" value="SFW33858.1"/>
    <property type="molecule type" value="Genomic_DNA"/>
</dbReference>
<organism evidence="4 6">
    <name type="scientific">Chitinophaga sancti</name>
    <dbReference type="NCBI Taxonomy" id="1004"/>
    <lineage>
        <taxon>Bacteria</taxon>
        <taxon>Pseudomonadati</taxon>
        <taxon>Bacteroidota</taxon>
        <taxon>Chitinophagia</taxon>
        <taxon>Chitinophagales</taxon>
        <taxon>Chitinophagaceae</taxon>
        <taxon>Chitinophaga</taxon>
    </lineage>
</organism>
<evidence type="ECO:0000259" key="2">
    <source>
        <dbReference type="Pfam" id="PF21345"/>
    </source>
</evidence>
<dbReference type="Pfam" id="PF19501">
    <property type="entry name" value="PcRGLX_1st"/>
    <property type="match status" value="1"/>
</dbReference>
<dbReference type="Pfam" id="PF21346">
    <property type="entry name" value="PcRGLX_3rd"/>
    <property type="match status" value="1"/>
</dbReference>
<dbReference type="InterPro" id="IPR045793">
    <property type="entry name" value="PcRGLX/YetA-like"/>
</dbReference>
<evidence type="ECO:0000259" key="1">
    <source>
        <dbReference type="Pfam" id="PF19501"/>
    </source>
</evidence>
<dbReference type="Proteomes" id="UP000183788">
    <property type="component" value="Unassembled WGS sequence"/>
</dbReference>
<evidence type="ECO:0000313" key="4">
    <source>
        <dbReference type="EMBL" id="SFW33858.1"/>
    </source>
</evidence>
<feature type="domain" description="PcRGLX/YetA-like central beta-sandwich" evidence="2">
    <location>
        <begin position="145"/>
        <end position="494"/>
    </location>
</feature>
<dbReference type="InterPro" id="IPR048330">
    <property type="entry name" value="PcRGLX/YetA_2nd"/>
</dbReference>
<name>A0A1K1NEI9_9BACT</name>
<sequence>MYQLLQRWHVKNSQTEYCNNMEKGNLSRREFMKQSMIISAGLPIATSLQSWMPPAGVSLQWLGNKVPNLSMGATWGVPWPQGAVKQSNAFVLESKGQNVNLQSWPLAYWPDGSLKWSAHAIGANQGLTEQLVLKTGTNTRSSGAVEVKENADHFLIDNGVVQCTVQKNGAPLIPAISKNGKVVATKGILVLEVQNAAEAATIHDHYESQVTEMIVEQSGPVRAVVKISGHHVNAAKRHLLPFIVRLYFYEGSEAIRMLHTIIYDGDENKDFISGIGIRFSVPLEGETYNRHIRFTGEKEGVFAEAVKGLTGLRRDPGEAARKAQIEGKTVSDVSAIKDKLQYIPDFGDYTLFQPTPDAFEIQKRTKEGYGWIQSAYGRRASGTAYVGTPGGGLAFGIRNFWQSHPAQLDIRNAHTSEANVTMWLWAPKANPMDLRFYHDGMGQDTFEKQREGLDITYEDYEPGFGTPMGVARTSEAQIWVLSATPDNTFLSQIAGYIQDPDTITCGTDQWQVAGVFGGIWNQAFNASPTKKKMLAQLDFYFDYYHQQVEERHWYGFWNYGDVMHSYDSDRHVWRYDVGGYAWDNSELSTDLWLWYYYLHSGRKDAFRMAEAMTRHTGEVDVHHIGRFAPLGSRHNVQHWGCSAKQLRIATVANRRFYYYLTADERVGDLMQAEVDAAYTLRSIVPGRKVGQPASDPGGQYAGVSFGTDWGSLAAAWLTEWERHGTPLAKERLLNSMQTIAAQPHGFFTGSAEMELASGKFKPAPTDKISVSHLSAVFGLPEICMELVALIPMPAFEKAWLDYCTLYNATPEEQKAALGKPLGKLNLRQGHARLTAFAARVKKDPLLAARAWEEFLGGEAGIKKMNTKLNALNGPAVLNPVEEATDVSTNAVAQWGLTAMAMLDLAGNAYNE</sequence>
<reference evidence="4 6" key="1">
    <citation type="submission" date="2016-11" db="EMBL/GenBank/DDBJ databases">
        <authorList>
            <person name="Jaros S."/>
            <person name="Januszkiewicz K."/>
            <person name="Wedrychowicz H."/>
        </authorList>
    </citation>
    <scope>NUCLEOTIDE SEQUENCE [LARGE SCALE GENOMIC DNA]</scope>
    <source>
        <strain evidence="4 6">DSM 784</strain>
    </source>
</reference>
<gene>
    <name evidence="4" type="ORF">SAMN05661012_01261</name>
    <name evidence="5" type="ORF">SR876_06315</name>
</gene>
<evidence type="ECO:0000313" key="5">
    <source>
        <dbReference type="EMBL" id="WQG91105.1"/>
    </source>
</evidence>
<protein>
    <recommendedName>
        <fullName evidence="8">Tat (Twin-arginine translocation) pathway signal sequence</fullName>
    </recommendedName>
</protein>
<dbReference type="STRING" id="1004.SAMN05661012_01261"/>
<dbReference type="PANTHER" id="PTHR40081:SF1">
    <property type="entry name" value="TAT PATHWAY SIGNAL SEQUENCE DOMAIN PROTEIN"/>
    <property type="match status" value="1"/>
</dbReference>
<accession>A0A1K1NEI9</accession>
<dbReference type="Proteomes" id="UP001326715">
    <property type="component" value="Chromosome"/>
</dbReference>
<dbReference type="EMBL" id="CP140154">
    <property type="protein sequence ID" value="WQG91105.1"/>
    <property type="molecule type" value="Genomic_DNA"/>
</dbReference>
<evidence type="ECO:0000259" key="3">
    <source>
        <dbReference type="Pfam" id="PF21346"/>
    </source>
</evidence>
<dbReference type="InterPro" id="IPR048331">
    <property type="entry name" value="PcRGLX/YetA_3rd"/>
</dbReference>
<evidence type="ECO:0000313" key="6">
    <source>
        <dbReference type="Proteomes" id="UP000183788"/>
    </source>
</evidence>